<feature type="transmembrane region" description="Helical" evidence="10">
    <location>
        <begin position="801"/>
        <end position="822"/>
    </location>
</feature>
<keyword evidence="13" id="KW-1185">Reference proteome</keyword>
<feature type="transmembrane region" description="Helical" evidence="10">
    <location>
        <begin position="842"/>
        <end position="861"/>
    </location>
</feature>
<dbReference type="Gene3D" id="1.10.340.30">
    <property type="entry name" value="Hypothetical protein, domain 2"/>
    <property type="match status" value="1"/>
</dbReference>
<comment type="catalytic activity">
    <reaction evidence="7 8">
        <text>2'-deoxyribonucleotide-(2'-deoxyribose 5'-phosphate)-2'-deoxyribonucleotide-DNA = a 3'-end 2'-deoxyribonucleotide-(2,3-dehydro-2,3-deoxyribose 5'-phosphate)-DNA + a 5'-end 5'-phospho-2'-deoxyribonucleoside-DNA + H(+)</text>
        <dbReference type="Rhea" id="RHEA:66592"/>
        <dbReference type="Rhea" id="RHEA-COMP:13180"/>
        <dbReference type="Rhea" id="RHEA-COMP:16897"/>
        <dbReference type="Rhea" id="RHEA-COMP:17067"/>
        <dbReference type="ChEBI" id="CHEBI:15378"/>
        <dbReference type="ChEBI" id="CHEBI:136412"/>
        <dbReference type="ChEBI" id="CHEBI:157695"/>
        <dbReference type="ChEBI" id="CHEBI:167181"/>
        <dbReference type="EC" id="4.2.99.18"/>
    </reaction>
</comment>
<dbReference type="Pfam" id="PF00730">
    <property type="entry name" value="HhH-GPD"/>
    <property type="match status" value="1"/>
</dbReference>
<keyword evidence="4 8" id="KW-0234">DNA repair</keyword>
<evidence type="ECO:0000259" key="11">
    <source>
        <dbReference type="SMART" id="SM00478"/>
    </source>
</evidence>
<keyword evidence="5 8" id="KW-0456">Lyase</keyword>
<feature type="region of interest" description="Disordered" evidence="9">
    <location>
        <begin position="528"/>
        <end position="547"/>
    </location>
</feature>
<dbReference type="EC" id="3.2.2.-" evidence="8"/>
<organism evidence="12 13">
    <name type="scientific">Paraphaeosphaeria minitans</name>
    <dbReference type="NCBI Taxonomy" id="565426"/>
    <lineage>
        <taxon>Eukaryota</taxon>
        <taxon>Fungi</taxon>
        <taxon>Dikarya</taxon>
        <taxon>Ascomycota</taxon>
        <taxon>Pezizomycotina</taxon>
        <taxon>Dothideomycetes</taxon>
        <taxon>Pleosporomycetidae</taxon>
        <taxon>Pleosporales</taxon>
        <taxon>Massarineae</taxon>
        <taxon>Didymosphaeriaceae</taxon>
        <taxon>Paraphaeosphaeria</taxon>
    </lineage>
</organism>
<feature type="domain" description="HhH-GPD" evidence="11">
    <location>
        <begin position="177"/>
        <end position="328"/>
    </location>
</feature>
<dbReference type="InterPro" id="IPR030841">
    <property type="entry name" value="NTH1"/>
</dbReference>
<dbReference type="Pfam" id="PF00633">
    <property type="entry name" value="HHH"/>
    <property type="match status" value="1"/>
</dbReference>
<evidence type="ECO:0000256" key="8">
    <source>
        <dbReference type="HAMAP-Rule" id="MF_03183"/>
    </source>
</evidence>
<dbReference type="InterPro" id="IPR004036">
    <property type="entry name" value="Endonuclease-III-like_CS2"/>
</dbReference>
<dbReference type="PANTHER" id="PTHR43286:SF1">
    <property type="entry name" value="ENDONUCLEASE III-LIKE PROTEIN 1"/>
    <property type="match status" value="1"/>
</dbReference>
<dbReference type="FunFam" id="1.10.340.30:FF:000014">
    <property type="entry name" value="Endonuclease III homolog"/>
    <property type="match status" value="1"/>
</dbReference>
<keyword evidence="6 8" id="KW-0326">Glycosidase</keyword>
<comment type="caution">
    <text evidence="12">The sequence shown here is derived from an EMBL/GenBank/DDBJ whole genome shotgun (WGS) entry which is preliminary data.</text>
</comment>
<dbReference type="GO" id="GO:0000703">
    <property type="term" value="F:oxidized pyrimidine nucleobase lesion DNA N-glycosylase activity"/>
    <property type="evidence" value="ECO:0007669"/>
    <property type="project" value="UniProtKB-UniRule"/>
</dbReference>
<name>A0A9P6GSU2_9PLEO</name>
<feature type="compositionally biased region" description="Basic and acidic residues" evidence="9">
    <location>
        <begin position="1"/>
        <end position="11"/>
    </location>
</feature>
<dbReference type="InterPro" id="IPR011257">
    <property type="entry name" value="DNA_glycosylase"/>
</dbReference>
<keyword evidence="12" id="KW-0540">Nuclease</keyword>
<dbReference type="GO" id="GO:0006285">
    <property type="term" value="P:base-excision repair, AP site formation"/>
    <property type="evidence" value="ECO:0007669"/>
    <property type="project" value="UniProtKB-UniRule"/>
</dbReference>
<dbReference type="PANTHER" id="PTHR43286">
    <property type="entry name" value="ENDONUCLEASE III-LIKE PROTEIN 1"/>
    <property type="match status" value="1"/>
</dbReference>
<evidence type="ECO:0000313" key="13">
    <source>
        <dbReference type="Proteomes" id="UP000756921"/>
    </source>
</evidence>
<reference evidence="12" key="1">
    <citation type="journal article" date="2020" name="Mol. Plant Microbe Interact.">
        <title>Genome Sequence of the Biocontrol Agent Coniothyrium minitans strain Conio (IMI 134523).</title>
        <authorList>
            <person name="Patel D."/>
            <person name="Shittu T.A."/>
            <person name="Baroncelli R."/>
            <person name="Muthumeenakshi S."/>
            <person name="Osborne T.H."/>
            <person name="Janganan T.K."/>
            <person name="Sreenivasaprasad S."/>
        </authorList>
    </citation>
    <scope>NUCLEOTIDE SEQUENCE</scope>
    <source>
        <strain evidence="12">Conio</strain>
    </source>
</reference>
<keyword evidence="10" id="KW-1133">Transmembrane helix</keyword>
<comment type="caution">
    <text evidence="8">Lacks conserved residue(s) required for the propagation of feature annotation.</text>
</comment>
<dbReference type="SUPFAM" id="SSF48150">
    <property type="entry name" value="DNA-glycosylase"/>
    <property type="match status" value="1"/>
</dbReference>
<feature type="transmembrane region" description="Helical" evidence="10">
    <location>
        <begin position="568"/>
        <end position="598"/>
    </location>
</feature>
<dbReference type="HAMAP" id="MF_03183">
    <property type="entry name" value="Endonuclease_III_Nth"/>
    <property type="match status" value="1"/>
</dbReference>
<feature type="region of interest" description="Disordered" evidence="9">
    <location>
        <begin position="1"/>
        <end position="83"/>
    </location>
</feature>
<dbReference type="GO" id="GO:0005634">
    <property type="term" value="C:nucleus"/>
    <property type="evidence" value="ECO:0007669"/>
    <property type="project" value="UniProtKB-SubCell"/>
</dbReference>
<keyword evidence="12" id="KW-0255">Endonuclease</keyword>
<evidence type="ECO:0000313" key="12">
    <source>
        <dbReference type="EMBL" id="KAF9739594.1"/>
    </source>
</evidence>
<dbReference type="EC" id="4.2.99.18" evidence="8"/>
<dbReference type="Proteomes" id="UP000756921">
    <property type="component" value="Unassembled WGS sequence"/>
</dbReference>
<dbReference type="InterPro" id="IPR023170">
    <property type="entry name" value="HhH_base_excis_C"/>
</dbReference>
<dbReference type="SMART" id="SM00478">
    <property type="entry name" value="ENDO3c"/>
    <property type="match status" value="1"/>
</dbReference>
<dbReference type="GO" id="GO:0003677">
    <property type="term" value="F:DNA binding"/>
    <property type="evidence" value="ECO:0007669"/>
    <property type="project" value="UniProtKB-UniRule"/>
</dbReference>
<evidence type="ECO:0000256" key="10">
    <source>
        <dbReference type="SAM" id="Phobius"/>
    </source>
</evidence>
<dbReference type="OrthoDB" id="2099276at2759"/>
<keyword evidence="8" id="KW-0539">Nucleus</keyword>
<evidence type="ECO:0000256" key="3">
    <source>
        <dbReference type="ARBA" id="ARBA00022801"/>
    </source>
</evidence>
<keyword evidence="10" id="KW-0472">Membrane</keyword>
<feature type="compositionally biased region" description="Basic and acidic residues" evidence="9">
    <location>
        <begin position="37"/>
        <end position="51"/>
    </location>
</feature>
<dbReference type="CDD" id="cd00056">
    <property type="entry name" value="ENDO3c"/>
    <property type="match status" value="1"/>
</dbReference>
<proteinExistence type="inferred from homology"/>
<keyword evidence="2 8" id="KW-0227">DNA damage</keyword>
<evidence type="ECO:0000256" key="4">
    <source>
        <dbReference type="ARBA" id="ARBA00023204"/>
    </source>
</evidence>
<comment type="similarity">
    <text evidence="1 8">Belongs to the Nth/MutY family.</text>
</comment>
<dbReference type="GO" id="GO:0005739">
    <property type="term" value="C:mitochondrion"/>
    <property type="evidence" value="ECO:0007669"/>
    <property type="project" value="UniProtKB-SubCell"/>
</dbReference>
<dbReference type="Gene3D" id="1.10.1670.10">
    <property type="entry name" value="Helix-hairpin-Helix base-excision DNA repair enzymes (C-terminal)"/>
    <property type="match status" value="1"/>
</dbReference>
<keyword evidence="8" id="KW-0496">Mitochondrion</keyword>
<evidence type="ECO:0000256" key="5">
    <source>
        <dbReference type="ARBA" id="ARBA00023239"/>
    </source>
</evidence>
<evidence type="ECO:0000256" key="2">
    <source>
        <dbReference type="ARBA" id="ARBA00022763"/>
    </source>
</evidence>
<dbReference type="GO" id="GO:0006289">
    <property type="term" value="P:nucleotide-excision repair"/>
    <property type="evidence" value="ECO:0007669"/>
    <property type="project" value="TreeGrafter"/>
</dbReference>
<gene>
    <name evidence="8" type="primary">NTH1</name>
    <name evidence="12" type="ORF">PMIN01_02228</name>
</gene>
<evidence type="ECO:0000256" key="1">
    <source>
        <dbReference type="ARBA" id="ARBA00008343"/>
    </source>
</evidence>
<keyword evidence="3 8" id="KW-0378">Hydrolase</keyword>
<accession>A0A9P6GSU2</accession>
<dbReference type="PROSITE" id="PS01155">
    <property type="entry name" value="ENDONUCLEASE_III_2"/>
    <property type="match status" value="1"/>
</dbReference>
<evidence type="ECO:0000256" key="7">
    <source>
        <dbReference type="ARBA" id="ARBA00044632"/>
    </source>
</evidence>
<evidence type="ECO:0000256" key="9">
    <source>
        <dbReference type="SAM" id="MobiDB-lite"/>
    </source>
</evidence>
<comment type="subcellular location">
    <subcellularLocation>
        <location evidence="8">Nucleus</location>
    </subcellularLocation>
    <subcellularLocation>
        <location evidence="8">Mitochondrion</location>
    </subcellularLocation>
</comment>
<dbReference type="InterPro" id="IPR000445">
    <property type="entry name" value="HhH_motif"/>
</dbReference>
<dbReference type="AlphaFoldDB" id="A0A9P6GSU2"/>
<dbReference type="InterPro" id="IPR003265">
    <property type="entry name" value="HhH-GPD_domain"/>
</dbReference>
<keyword evidence="10" id="KW-0812">Transmembrane</keyword>
<protein>
    <recommendedName>
        <fullName evidence="8">Endonuclease III homolog</fullName>
        <ecNumber evidence="8">3.2.2.-</ecNumber>
        <ecNumber evidence="8">4.2.99.18</ecNumber>
    </recommendedName>
    <alternativeName>
        <fullName evidence="8">Bifunctional DNA N-glycosylase/DNA-(apurinic or apyrimidinic site) lyase</fullName>
        <shortName evidence="8">DNA glycosylase/AP lyase</shortName>
    </alternativeName>
</protein>
<evidence type="ECO:0000256" key="6">
    <source>
        <dbReference type="ARBA" id="ARBA00023295"/>
    </source>
</evidence>
<sequence>MRTSRIARDTSKILAATTRAPSLRRTRAATNTLNAVETRESESAIHDENPHSDSGLSSVPDHALSEGGDAIVGRKRKRGEPVAVKRNAEDVEITTIASPKKESKRKKARRVPARKITGKHGTVKVEPPPNWEKIYSLTREMRNENIAPVDTMGCESLADRTASPRDQRFQTLISLMLSSQTKDTVTAVAIKGMQERMPGGFNLESVIALEPQALNAFINKVGFHNLKTKYIKNAAEILKDRFNSDIPDTIQGLTSLPGVGPKMAYLCLSAAWGRDEGIGVDVHVHRITNLWGWHKTTKPEETRAALESWLPKERWHDINNLLVGFGQMICLPVGRKCGNCKLADRGLCPSAVVGKKTKVKEETLVVKSEGNDASAIVRARGPRGQLFPVRELPCPTSASHIQPSSYDRNSCLAQARALCSQGTANSCAALQMYTSRLGASLFQRSPTPQQASDRTTPEFVVASSLVIPPILALNLLLQQAQAGAMDDENAAGNVWADASHDLPDDSIGSPTLSSHQILVKPSAGFVKQTTRTDNTADDDQPVAKKSNSGRKIYKARKTVGLKAWRARYTLFAVFGFVCWLVLTLLTVQSAATGVIGILMPSYRTTTHRLSNIKSGHSLVLSKFEDLKEIRLQRRPFETHPKCLTRATNIVQDHYDDLPYQSYPLVAEYTSQWAQAECDKIILSPVLIPRSGWHHFWMALSDGAGAVFFRCKDMVDGLIKAKKQRSQKSSNNTQNVALSLPSWYQLDCNDTESFCHLLIVPLHSVTTHHNRSTEEKNLIIEGRQLFQIIDGCKRVKAMMAMAWWLVPWMNLMALVLQIVTYGAVALMDEVSDTAKKVLGLKMFRYSLAFYLSEGLLMSMYFWHEQYADKDNFSRTITMTAYTIHLGPILLCCAELSAAWRFRAVYSQHLLWAVQDVRTAYYETSEETIRKIIMEYDGTTETKEEGSVTSDVRREFISKQTAVVEGNGADDASTLPKLHISPGSPFFKDVKLIREHLHRNQALPGLQTQSVRPQAATIPDFAGGGFSISPTSDSGWSAFNSSEDEAFMLQKTDDLPNDKDLADDAAEPGNAIHEEPAEDDDDLSTLCYCSVCGVEDVKGNFLRCVNGNCPFACYHHYCASIIETGFDMALLCPMCGEP</sequence>
<dbReference type="EMBL" id="WJXW01000002">
    <property type="protein sequence ID" value="KAF9739594.1"/>
    <property type="molecule type" value="Genomic_DNA"/>
</dbReference>
<comment type="function">
    <text evidence="8">Bifunctional DNA N-glycosylase with associated apurinic/apyrimidinic (AP) lyase function that catalyzes the first step in base excision repair (BER), the primary repair pathway for the repair of oxidative DNA damage. The DNA N-glycosylase activity releases the damaged DNA base from DNA by cleaving the N-glycosidic bond, leaving an AP site. The AP lyase activity cleaves the phosphodiester bond 3' to the AP site by a beta-elimination. Primarily recognizes and repairs oxidative base damage of pyrimidines.</text>
</comment>
<dbReference type="GO" id="GO:0140078">
    <property type="term" value="F:class I DNA-(apurinic or apyrimidinic site) endonuclease activity"/>
    <property type="evidence" value="ECO:0007669"/>
    <property type="project" value="UniProtKB-EC"/>
</dbReference>
<dbReference type="FunFam" id="1.10.1670.10:FF:000003">
    <property type="entry name" value="Endonuclease III homolog"/>
    <property type="match status" value="1"/>
</dbReference>